<accession>A0A2N7NM86</accession>
<dbReference type="SUPFAM" id="SSF53448">
    <property type="entry name" value="Nucleotide-diphospho-sugar transferases"/>
    <property type="match status" value="1"/>
</dbReference>
<dbReference type="EMBL" id="SYVV01000039">
    <property type="protein sequence ID" value="TKG28701.1"/>
    <property type="molecule type" value="Genomic_DNA"/>
</dbReference>
<dbReference type="Pfam" id="PF00535">
    <property type="entry name" value="Glycos_transf_2"/>
    <property type="match status" value="1"/>
</dbReference>
<comment type="caution">
    <text evidence="5">The sequence shown here is derived from an EMBL/GenBank/DDBJ whole genome shotgun (WGS) entry which is preliminary data.</text>
</comment>
<feature type="domain" description="Glycosyltransferase 2-like" evidence="4">
    <location>
        <begin position="9"/>
        <end position="173"/>
    </location>
</feature>
<proteinExistence type="inferred from homology"/>
<reference evidence="5" key="2">
    <citation type="submission" date="2016-07" db="EMBL/GenBank/DDBJ databases">
        <authorList>
            <person name="Wan K."/>
            <person name="Booth B."/>
            <person name="Spirohn K."/>
            <person name="Hao T."/>
            <person name="Hu Y."/>
            <person name="Calderwood M."/>
            <person name="Hill D."/>
            <person name="Mohr S."/>
            <person name="Vidal M."/>
            <person name="Celniker S."/>
            <person name="Perrimon N."/>
        </authorList>
    </citation>
    <scope>NUCLEOTIDE SEQUENCE</scope>
    <source>
        <strain evidence="5">10N.222.48.A2</strain>
    </source>
</reference>
<reference evidence="5" key="3">
    <citation type="journal article" date="2018" name="Nature">
        <title>A major lineage of non-tailed dsDNA viruses as unrecognized killers of marine bacteria.</title>
        <authorList>
            <person name="Kauffman K.M."/>
            <person name="Hussain F.A."/>
            <person name="Yang J."/>
            <person name="Arevalo P."/>
            <person name="Brown J.M."/>
            <person name="Chang W.K."/>
            <person name="VanInsberghe D."/>
            <person name="Elsherbini J."/>
            <person name="Sharma R.S."/>
            <person name="Cutler M.B."/>
            <person name="Kelly L."/>
            <person name="Polz M.F."/>
        </authorList>
    </citation>
    <scope>NUCLEOTIDE SEQUENCE</scope>
    <source>
        <strain evidence="5">10N.222.48.A2</strain>
    </source>
</reference>
<dbReference type="RefSeq" id="WP_009847936.1">
    <property type="nucleotide sequence ID" value="NZ_MDBP01000031.1"/>
</dbReference>
<evidence type="ECO:0000256" key="1">
    <source>
        <dbReference type="ARBA" id="ARBA00006739"/>
    </source>
</evidence>
<dbReference type="PANTHER" id="PTHR43179:SF12">
    <property type="entry name" value="GALACTOFURANOSYLTRANSFERASE GLFT2"/>
    <property type="match status" value="1"/>
</dbReference>
<dbReference type="Gene3D" id="3.90.550.10">
    <property type="entry name" value="Spore Coat Polysaccharide Biosynthesis Protein SpsA, Chain A"/>
    <property type="match status" value="1"/>
</dbReference>
<dbReference type="InterPro" id="IPR001173">
    <property type="entry name" value="Glyco_trans_2-like"/>
</dbReference>
<evidence type="ECO:0000256" key="2">
    <source>
        <dbReference type="ARBA" id="ARBA00022676"/>
    </source>
</evidence>
<reference evidence="7" key="1">
    <citation type="submission" date="2016-07" db="EMBL/GenBank/DDBJ databases">
        <title>Nontailed viruses are major unrecognized killers of bacteria in the ocean.</title>
        <authorList>
            <person name="Kauffman K."/>
            <person name="Hussain F."/>
            <person name="Yang J."/>
            <person name="Arevalo P."/>
            <person name="Brown J."/>
            <person name="Cutler M."/>
            <person name="Kelly L."/>
            <person name="Polz M.F."/>
        </authorList>
    </citation>
    <scope>NUCLEOTIDE SEQUENCE [LARGE SCALE GENOMIC DNA]</scope>
    <source>
        <strain evidence="7">10N.222.48.A2</strain>
    </source>
</reference>
<dbReference type="InterPro" id="IPR006446">
    <property type="entry name" value="RhaTrfase"/>
</dbReference>
<dbReference type="CDD" id="cd02526">
    <property type="entry name" value="GT2_RfbF_like"/>
    <property type="match status" value="1"/>
</dbReference>
<dbReference type="EMBL" id="MDBP01000031">
    <property type="protein sequence ID" value="PMP16980.1"/>
    <property type="molecule type" value="Genomic_DNA"/>
</dbReference>
<evidence type="ECO:0000313" key="6">
    <source>
        <dbReference type="EMBL" id="TKG28701.1"/>
    </source>
</evidence>
<evidence type="ECO:0000313" key="5">
    <source>
        <dbReference type="EMBL" id="PMP16980.1"/>
    </source>
</evidence>
<gene>
    <name evidence="5" type="ORF">BCS92_07520</name>
    <name evidence="6" type="ORF">FC057_21140</name>
</gene>
<dbReference type="Proteomes" id="UP000235579">
    <property type="component" value="Unassembled WGS sequence"/>
</dbReference>
<dbReference type="NCBIfam" id="TIGR01556">
    <property type="entry name" value="rhamnosyltran"/>
    <property type="match status" value="1"/>
</dbReference>
<dbReference type="PANTHER" id="PTHR43179">
    <property type="entry name" value="RHAMNOSYLTRANSFERASE WBBL"/>
    <property type="match status" value="1"/>
</dbReference>
<evidence type="ECO:0000256" key="3">
    <source>
        <dbReference type="ARBA" id="ARBA00022679"/>
    </source>
</evidence>
<organism evidence="5 7">
    <name type="scientific">Vibrio tasmaniensis</name>
    <dbReference type="NCBI Taxonomy" id="212663"/>
    <lineage>
        <taxon>Bacteria</taxon>
        <taxon>Pseudomonadati</taxon>
        <taxon>Pseudomonadota</taxon>
        <taxon>Gammaproteobacteria</taxon>
        <taxon>Vibrionales</taxon>
        <taxon>Vibrionaceae</taxon>
        <taxon>Vibrio</taxon>
    </lineage>
</organism>
<dbReference type="GO" id="GO:0016757">
    <property type="term" value="F:glycosyltransferase activity"/>
    <property type="evidence" value="ECO:0007669"/>
    <property type="project" value="UniProtKB-KW"/>
</dbReference>
<sequence>MLENKKEVSAIIITFNPVQEELKLLVDKLKLQVSKIYIIDNNSSVPIDIDDSEQVEVTFLSDNMGIAYAQNIGINKALNEGFIDFILFDQDSVPSESMVKELFIARQAAQFEGQRVAAVGPVHIDQDTFSECLFIRTSRYSVNRFLSSDRSENTFSPCDFLIASGCLISKATLDDIGYMEEGLFIDCVDIEWGFRAKSKNYVCIAAFNAKMYHKVGGAPLKVLGQSLTTHSPVRHYYYYRNFCRLLQRAYIPLSWKVYTLIRSSLQALIFCVFLKPRFMQFRCIIKGVFHGLTNRSGKYE</sequence>
<keyword evidence="3 5" id="KW-0808">Transferase</keyword>
<protein>
    <submittedName>
        <fullName evidence="6">Glycosyltransferase family 2 protein</fullName>
    </submittedName>
    <submittedName>
        <fullName evidence="5">Rhamnosyltransferase</fullName>
    </submittedName>
</protein>
<dbReference type="InterPro" id="IPR029044">
    <property type="entry name" value="Nucleotide-diphossugar_trans"/>
</dbReference>
<reference evidence="6 8" key="4">
    <citation type="submission" date="2019-04" db="EMBL/GenBank/DDBJ databases">
        <title>A reverse ecology approach based on a biological definition of microbial populations.</title>
        <authorList>
            <person name="Arevalo P."/>
            <person name="Vaninsberghe D."/>
            <person name="Elsherbini J."/>
            <person name="Gore J."/>
            <person name="Polz M."/>
        </authorList>
    </citation>
    <scope>NUCLEOTIDE SEQUENCE [LARGE SCALE GENOMIC DNA]</scope>
    <source>
        <strain evidence="6 8">10N.222.45.A8</strain>
    </source>
</reference>
<comment type="similarity">
    <text evidence="1">Belongs to the glycosyltransferase 2 family.</text>
</comment>
<name>A0A2N7NM86_9VIBR</name>
<evidence type="ECO:0000313" key="7">
    <source>
        <dbReference type="Proteomes" id="UP000235579"/>
    </source>
</evidence>
<evidence type="ECO:0000259" key="4">
    <source>
        <dbReference type="Pfam" id="PF00535"/>
    </source>
</evidence>
<keyword evidence="2" id="KW-0328">Glycosyltransferase</keyword>
<evidence type="ECO:0000313" key="8">
    <source>
        <dbReference type="Proteomes" id="UP000308018"/>
    </source>
</evidence>
<dbReference type="Proteomes" id="UP000308018">
    <property type="component" value="Unassembled WGS sequence"/>
</dbReference>
<dbReference type="AlphaFoldDB" id="A0A2N7NM86"/>